<evidence type="ECO:0000313" key="2">
    <source>
        <dbReference type="EMBL" id="OIQ75067.1"/>
    </source>
</evidence>
<organism evidence="2">
    <name type="scientific">mine drainage metagenome</name>
    <dbReference type="NCBI Taxonomy" id="410659"/>
    <lineage>
        <taxon>unclassified sequences</taxon>
        <taxon>metagenomes</taxon>
        <taxon>ecological metagenomes</taxon>
    </lineage>
</organism>
<sequence length="82" mass="8814">MLIDCYECKAKVSDTAASCPHCGALPEDSDNSLSVSVSDLDMRFMTIFWFMIKASVAAVPAVVFLYTAATVITGVLTPLLHL</sequence>
<gene>
    <name evidence="2" type="ORF">GALL_432670</name>
</gene>
<keyword evidence="1" id="KW-0472">Membrane</keyword>
<feature type="transmembrane region" description="Helical" evidence="1">
    <location>
        <begin position="47"/>
        <end position="80"/>
    </location>
</feature>
<evidence type="ECO:0000256" key="1">
    <source>
        <dbReference type="SAM" id="Phobius"/>
    </source>
</evidence>
<dbReference type="EMBL" id="MLJW01002288">
    <property type="protein sequence ID" value="OIQ75067.1"/>
    <property type="molecule type" value="Genomic_DNA"/>
</dbReference>
<evidence type="ECO:0008006" key="3">
    <source>
        <dbReference type="Google" id="ProtNLM"/>
    </source>
</evidence>
<comment type="caution">
    <text evidence="2">The sequence shown here is derived from an EMBL/GenBank/DDBJ whole genome shotgun (WGS) entry which is preliminary data.</text>
</comment>
<protein>
    <recommendedName>
        <fullName evidence="3">Zinc ribbon domain-containing protein</fullName>
    </recommendedName>
</protein>
<keyword evidence="1" id="KW-0812">Transmembrane</keyword>
<dbReference type="AlphaFoldDB" id="A0A1J5QC54"/>
<accession>A0A1J5QC54</accession>
<name>A0A1J5QC54_9ZZZZ</name>
<keyword evidence="1" id="KW-1133">Transmembrane helix</keyword>
<proteinExistence type="predicted"/>
<reference evidence="2" key="1">
    <citation type="submission" date="2016-10" db="EMBL/GenBank/DDBJ databases">
        <title>Sequence of Gallionella enrichment culture.</title>
        <authorList>
            <person name="Poehlein A."/>
            <person name="Muehling M."/>
            <person name="Daniel R."/>
        </authorList>
    </citation>
    <scope>NUCLEOTIDE SEQUENCE</scope>
</reference>